<dbReference type="PROSITE" id="PS51257">
    <property type="entry name" value="PROKAR_LIPOPROTEIN"/>
    <property type="match status" value="1"/>
</dbReference>
<dbReference type="Gene3D" id="2.130.10.10">
    <property type="entry name" value="YVTN repeat-like/Quinoprotein amine dehydrogenase"/>
    <property type="match status" value="1"/>
</dbReference>
<dbReference type="EMBL" id="JBHSGU010000002">
    <property type="protein sequence ID" value="MFC4699983.1"/>
    <property type="molecule type" value="Genomic_DNA"/>
</dbReference>
<feature type="compositionally biased region" description="Basic and acidic residues" evidence="1">
    <location>
        <begin position="507"/>
        <end position="517"/>
    </location>
</feature>
<evidence type="ECO:0000259" key="3">
    <source>
        <dbReference type="Pfam" id="PF22494"/>
    </source>
</evidence>
<dbReference type="PANTHER" id="PTHR46928:SF1">
    <property type="entry name" value="MESENCHYME-SPECIFIC CELL SURFACE GLYCOPROTEIN"/>
    <property type="match status" value="1"/>
</dbReference>
<keyword evidence="5" id="KW-1185">Reference proteome</keyword>
<dbReference type="InterPro" id="IPR015943">
    <property type="entry name" value="WD40/YVTN_repeat-like_dom_sf"/>
</dbReference>
<protein>
    <submittedName>
        <fullName evidence="4">Choice-of-anchor I family protein</fullName>
    </submittedName>
</protein>
<sequence>MTQGKLKALSTIAVLCFALSGCVLDGDDGEAGATGPAGVAGANGADGQDGTNGSDGANAPISLNATLIGRAVLNPADPEGAAEIVAYQASKAWVYAVNSSTDPVVVEILDINNVDGAALTPDAQGIFTNTNLDPAITLDVNASSGLTGEANSIAFDNNNDVLAVAVAAEDTGVRGHIAFYDVSGAQPVFLKNVEVGFLPDSVVFTHDGNKAIVANEGEPSGDYSVDPIGSISIIELTGGVPADNHIEITFESVNQAALEAQGAIFANPDGRTINGNLYEASVAKDLEPEYVGVSEDDAFAFVSIQEANALAIVDLSDNTLSGVIGLGFKEWAMLNLDASDRDGGVNFKQYPGLYGMYQADTVDSYAWNGANFIVTANEGDGREYFFDAADEAACLAAGGLEFDEDDGCLAFIDEIRVEDLTLGSNFDYLNNDDNDIGRLLVTTFKGATDGSVDGSGIFDELYTYGARSFTIWDANGLVVFDSGDDMERITASIYGPLFNNNNDENEGDTRSDAKGPEPEALTLGKIDNRQYAFVGLERMGGVMVYDITNPYNVQFISYFNNRGVEEGADITGDLAPEGMTFIDAASSPSGEPLLVIGNEVSGSVSIWSLSVE</sequence>
<dbReference type="InterPro" id="IPR055188">
    <property type="entry name" value="Choice_anch_I"/>
</dbReference>
<name>A0ABV9LWE3_9ALTE</name>
<feature type="signal peptide" evidence="2">
    <location>
        <begin position="1"/>
        <end position="25"/>
    </location>
</feature>
<proteinExistence type="predicted"/>
<dbReference type="SUPFAM" id="SSF50969">
    <property type="entry name" value="YVTN repeat-like/Quinoprotein amine dehydrogenase"/>
    <property type="match status" value="1"/>
</dbReference>
<comment type="caution">
    <text evidence="4">The sequence shown here is derived from an EMBL/GenBank/DDBJ whole genome shotgun (WGS) entry which is preliminary data.</text>
</comment>
<feature type="region of interest" description="Disordered" evidence="1">
    <location>
        <begin position="500"/>
        <end position="520"/>
    </location>
</feature>
<organism evidence="4 5">
    <name type="scientific">Glaciecola siphonariae</name>
    <dbReference type="NCBI Taxonomy" id="521012"/>
    <lineage>
        <taxon>Bacteria</taxon>
        <taxon>Pseudomonadati</taxon>
        <taxon>Pseudomonadota</taxon>
        <taxon>Gammaproteobacteria</taxon>
        <taxon>Alteromonadales</taxon>
        <taxon>Alteromonadaceae</taxon>
        <taxon>Glaciecola</taxon>
    </lineage>
</organism>
<dbReference type="NCBIfam" id="NF038117">
    <property type="entry name" value="choice_anch_I"/>
    <property type="match status" value="1"/>
</dbReference>
<accession>A0ABV9LWE3</accession>
<evidence type="ECO:0000313" key="5">
    <source>
        <dbReference type="Proteomes" id="UP001595897"/>
    </source>
</evidence>
<reference evidence="5" key="1">
    <citation type="journal article" date="2019" name="Int. J. Syst. Evol. Microbiol.">
        <title>The Global Catalogue of Microorganisms (GCM) 10K type strain sequencing project: providing services to taxonomists for standard genome sequencing and annotation.</title>
        <authorList>
            <consortium name="The Broad Institute Genomics Platform"/>
            <consortium name="The Broad Institute Genome Sequencing Center for Infectious Disease"/>
            <person name="Wu L."/>
            <person name="Ma J."/>
        </authorList>
    </citation>
    <scope>NUCLEOTIDE SEQUENCE [LARGE SCALE GENOMIC DNA]</scope>
    <source>
        <strain evidence="5">KACC 12507</strain>
    </source>
</reference>
<dbReference type="PANTHER" id="PTHR46928">
    <property type="entry name" value="MESENCHYME-SPECIFIC CELL SURFACE GLYCOPROTEIN"/>
    <property type="match status" value="1"/>
</dbReference>
<dbReference type="SUPFAM" id="SSF50993">
    <property type="entry name" value="Peptidase/esterase 'gauge' domain"/>
    <property type="match status" value="1"/>
</dbReference>
<dbReference type="RefSeq" id="WP_382407008.1">
    <property type="nucleotide sequence ID" value="NZ_JBHSGU010000002.1"/>
</dbReference>
<gene>
    <name evidence="4" type="ORF">ACFO4O_07440</name>
</gene>
<evidence type="ECO:0000313" key="4">
    <source>
        <dbReference type="EMBL" id="MFC4699983.1"/>
    </source>
</evidence>
<dbReference type="InterPro" id="IPR011044">
    <property type="entry name" value="Quino_amine_DH_bsu"/>
</dbReference>
<feature type="domain" description="Choice-of-anchor I" evidence="3">
    <location>
        <begin position="77"/>
        <end position="608"/>
    </location>
</feature>
<dbReference type="Pfam" id="PF22494">
    <property type="entry name" value="choice_anch_I"/>
    <property type="match status" value="1"/>
</dbReference>
<dbReference type="Proteomes" id="UP001595897">
    <property type="component" value="Unassembled WGS sequence"/>
</dbReference>
<evidence type="ECO:0000256" key="2">
    <source>
        <dbReference type="SAM" id="SignalP"/>
    </source>
</evidence>
<keyword evidence="2" id="KW-0732">Signal</keyword>
<evidence type="ECO:0000256" key="1">
    <source>
        <dbReference type="SAM" id="MobiDB-lite"/>
    </source>
</evidence>
<dbReference type="InterPro" id="IPR052956">
    <property type="entry name" value="Mesenchyme-surface_protein"/>
</dbReference>
<feature type="chain" id="PRO_5045180938" evidence="2">
    <location>
        <begin position="26"/>
        <end position="612"/>
    </location>
</feature>